<reference evidence="1 2" key="1">
    <citation type="submission" date="2016-12" db="EMBL/GenBank/DDBJ databases">
        <title>The genomes of Aspergillus section Nigri reveals drivers in fungal speciation.</title>
        <authorList>
            <consortium name="DOE Joint Genome Institute"/>
            <person name="Vesth T.C."/>
            <person name="Nybo J."/>
            <person name="Theobald S."/>
            <person name="Brandl J."/>
            <person name="Frisvad J.C."/>
            <person name="Nielsen K.F."/>
            <person name="Lyhne E.K."/>
            <person name="Kogle M.E."/>
            <person name="Kuo A."/>
            <person name="Riley R."/>
            <person name="Clum A."/>
            <person name="Nolan M."/>
            <person name="Lipzen A."/>
            <person name="Salamov A."/>
            <person name="Henrissat B."/>
            <person name="Wiebenga A."/>
            <person name="De Vries R.P."/>
            <person name="Grigoriev I.V."/>
            <person name="Mortensen U.H."/>
            <person name="Andersen M.R."/>
            <person name="Baker S.E."/>
        </authorList>
    </citation>
    <scope>NUCLEOTIDE SEQUENCE [LARGE SCALE GENOMIC DNA]</scope>
    <source>
        <strain evidence="1 2">CBS 121591</strain>
    </source>
</reference>
<dbReference type="RefSeq" id="XP_025496780.1">
    <property type="nucleotide sequence ID" value="XM_025641635.1"/>
</dbReference>
<dbReference type="GeneID" id="37144377"/>
<evidence type="ECO:0000313" key="2">
    <source>
        <dbReference type="Proteomes" id="UP000248340"/>
    </source>
</evidence>
<dbReference type="AlphaFoldDB" id="A0A319CPR5"/>
<dbReference type="VEuPathDB" id="FungiDB:BO82DRAFT_89788"/>
<sequence length="52" mass="5992">MYVAHMCDDILLLKRCNSSVDPWFVSSLTKPISSRPQPHLPLHNKLMTSFHV</sequence>
<name>A0A319CPR5_9EURO</name>
<dbReference type="EMBL" id="KZ821676">
    <property type="protein sequence ID" value="PYH86580.1"/>
    <property type="molecule type" value="Genomic_DNA"/>
</dbReference>
<gene>
    <name evidence="1" type="ORF">BO82DRAFT_89788</name>
</gene>
<evidence type="ECO:0000313" key="1">
    <source>
        <dbReference type="EMBL" id="PYH86580.1"/>
    </source>
</evidence>
<organism evidence="1 2">
    <name type="scientific">Aspergillus uvarum CBS 121591</name>
    <dbReference type="NCBI Taxonomy" id="1448315"/>
    <lineage>
        <taxon>Eukaryota</taxon>
        <taxon>Fungi</taxon>
        <taxon>Dikarya</taxon>
        <taxon>Ascomycota</taxon>
        <taxon>Pezizomycotina</taxon>
        <taxon>Eurotiomycetes</taxon>
        <taxon>Eurotiomycetidae</taxon>
        <taxon>Eurotiales</taxon>
        <taxon>Aspergillaceae</taxon>
        <taxon>Aspergillus</taxon>
        <taxon>Aspergillus subgen. Circumdati</taxon>
    </lineage>
</organism>
<keyword evidence="2" id="KW-1185">Reference proteome</keyword>
<protein>
    <submittedName>
        <fullName evidence="1">Uncharacterized protein</fullName>
    </submittedName>
</protein>
<proteinExistence type="predicted"/>
<dbReference type="Proteomes" id="UP000248340">
    <property type="component" value="Unassembled WGS sequence"/>
</dbReference>
<accession>A0A319CPR5</accession>